<organism evidence="2 3">
    <name type="scientific">Arthrobacter alpinus</name>
    <dbReference type="NCBI Taxonomy" id="656366"/>
    <lineage>
        <taxon>Bacteria</taxon>
        <taxon>Bacillati</taxon>
        <taxon>Actinomycetota</taxon>
        <taxon>Actinomycetes</taxon>
        <taxon>Micrococcales</taxon>
        <taxon>Micrococcaceae</taxon>
        <taxon>Arthrobacter</taxon>
    </lineage>
</organism>
<dbReference type="RefSeq" id="WP_139244541.1">
    <property type="nucleotide sequence ID" value="NZ_FNTV01000002.1"/>
</dbReference>
<sequence length="84" mass="8756">MNIKKAVLATAIAAACLTGGIVGAAPAQAAKSYYQIKYYPSLDQCKAAYVSHSNAGYDTRAGCAYKLKPAYNGGPTSYGFGIMH</sequence>
<dbReference type="EMBL" id="FNTV01000002">
    <property type="protein sequence ID" value="SEF12659.1"/>
    <property type="molecule type" value="Genomic_DNA"/>
</dbReference>
<dbReference type="PROSITE" id="PS51257">
    <property type="entry name" value="PROKAR_LIPOPROTEIN"/>
    <property type="match status" value="1"/>
</dbReference>
<proteinExistence type="predicted"/>
<protein>
    <submittedName>
        <fullName evidence="2">Uncharacterized protein</fullName>
    </submittedName>
</protein>
<evidence type="ECO:0000313" key="3">
    <source>
        <dbReference type="Proteomes" id="UP000182725"/>
    </source>
</evidence>
<feature type="chain" id="PRO_5038741962" evidence="1">
    <location>
        <begin position="25"/>
        <end position="84"/>
    </location>
</feature>
<feature type="signal peptide" evidence="1">
    <location>
        <begin position="1"/>
        <end position="24"/>
    </location>
</feature>
<gene>
    <name evidence="2" type="ORF">SAMN04489740_4271</name>
</gene>
<dbReference type="Proteomes" id="UP000182725">
    <property type="component" value="Unassembled WGS sequence"/>
</dbReference>
<evidence type="ECO:0000313" key="2">
    <source>
        <dbReference type="EMBL" id="SEF12659.1"/>
    </source>
</evidence>
<evidence type="ECO:0000256" key="1">
    <source>
        <dbReference type="SAM" id="SignalP"/>
    </source>
</evidence>
<accession>A0A1H5PFN0</accession>
<dbReference type="AlphaFoldDB" id="A0A1H5PFN0"/>
<reference evidence="2 3" key="1">
    <citation type="submission" date="2016-10" db="EMBL/GenBank/DDBJ databases">
        <authorList>
            <person name="de Groot N.N."/>
        </authorList>
    </citation>
    <scope>NUCLEOTIDE SEQUENCE [LARGE SCALE GENOMIC DNA]</scope>
    <source>
        <strain evidence="2 3">DSM 22274</strain>
    </source>
</reference>
<name>A0A1H5PFN0_9MICC</name>
<keyword evidence="1" id="KW-0732">Signal</keyword>